<keyword evidence="2" id="KW-1185">Reference proteome</keyword>
<organism evidence="1 2">
    <name type="scientific">Hibiscus sabdariffa</name>
    <name type="common">roselle</name>
    <dbReference type="NCBI Taxonomy" id="183260"/>
    <lineage>
        <taxon>Eukaryota</taxon>
        <taxon>Viridiplantae</taxon>
        <taxon>Streptophyta</taxon>
        <taxon>Embryophyta</taxon>
        <taxon>Tracheophyta</taxon>
        <taxon>Spermatophyta</taxon>
        <taxon>Magnoliopsida</taxon>
        <taxon>eudicotyledons</taxon>
        <taxon>Gunneridae</taxon>
        <taxon>Pentapetalae</taxon>
        <taxon>rosids</taxon>
        <taxon>malvids</taxon>
        <taxon>Malvales</taxon>
        <taxon>Malvaceae</taxon>
        <taxon>Malvoideae</taxon>
        <taxon>Hibiscus</taxon>
    </lineage>
</organism>
<evidence type="ECO:0000313" key="2">
    <source>
        <dbReference type="Proteomes" id="UP001472677"/>
    </source>
</evidence>
<sequence>MCSLIQFLAKMIGELDECLETLGTEPPAAADVVEEHLSWHKDLNCVIDILLSLALFVGSSSESSVWSELGEEVALAPTTWSKDLAMFFNRATDRSVFITSTGSTPSAELGKFDNPMKKFPNEPGIVETSVPTQGRADSVHAATRVGFCGFNYWIEGGNIGNWFVLAFSVDGKGTCAVEVVGANEVAGSFLIPGCRRGSLRQLSCCHRFERRDRHPSYS</sequence>
<protein>
    <submittedName>
        <fullName evidence="1">Uncharacterized protein</fullName>
    </submittedName>
</protein>
<dbReference type="Proteomes" id="UP001472677">
    <property type="component" value="Unassembled WGS sequence"/>
</dbReference>
<dbReference type="EMBL" id="JBBPBM010000045">
    <property type="protein sequence ID" value="KAK8522524.1"/>
    <property type="molecule type" value="Genomic_DNA"/>
</dbReference>
<reference evidence="1 2" key="1">
    <citation type="journal article" date="2024" name="G3 (Bethesda)">
        <title>Genome assembly of Hibiscus sabdariffa L. provides insights into metabolisms of medicinal natural products.</title>
        <authorList>
            <person name="Kim T."/>
        </authorList>
    </citation>
    <scope>NUCLEOTIDE SEQUENCE [LARGE SCALE GENOMIC DNA]</scope>
    <source>
        <strain evidence="1">TK-2024</strain>
        <tissue evidence="1">Old leaves</tissue>
    </source>
</reference>
<accession>A0ABR2CSK6</accession>
<name>A0ABR2CSK6_9ROSI</name>
<comment type="caution">
    <text evidence="1">The sequence shown here is derived from an EMBL/GenBank/DDBJ whole genome shotgun (WGS) entry which is preliminary data.</text>
</comment>
<evidence type="ECO:0000313" key="1">
    <source>
        <dbReference type="EMBL" id="KAK8522524.1"/>
    </source>
</evidence>
<proteinExistence type="predicted"/>
<gene>
    <name evidence="1" type="ORF">V6N12_056232</name>
</gene>